<evidence type="ECO:0000313" key="5">
    <source>
        <dbReference type="EMBL" id="GFQ02092.1"/>
    </source>
</evidence>
<feature type="compositionally biased region" description="Basic and acidic residues" evidence="4">
    <location>
        <begin position="69"/>
        <end position="92"/>
    </location>
</feature>
<evidence type="ECO:0000313" key="6">
    <source>
        <dbReference type="Proteomes" id="UP000653305"/>
    </source>
</evidence>
<comment type="caution">
    <text evidence="5">The sequence shown here is derived from an EMBL/GenBank/DDBJ whole genome shotgun (WGS) entry which is preliminary data.</text>
</comment>
<feature type="compositionally biased region" description="Polar residues" evidence="4">
    <location>
        <begin position="153"/>
        <end position="167"/>
    </location>
</feature>
<evidence type="ECO:0000256" key="2">
    <source>
        <dbReference type="ARBA" id="ARBA00023054"/>
    </source>
</evidence>
<feature type="region of interest" description="Disordered" evidence="4">
    <location>
        <begin position="116"/>
        <end position="135"/>
    </location>
</feature>
<dbReference type="EMBL" id="BMAC01000726">
    <property type="protein sequence ID" value="GFQ02092.1"/>
    <property type="molecule type" value="Genomic_DNA"/>
</dbReference>
<proteinExistence type="inferred from homology"/>
<comment type="similarity">
    <text evidence="1">Belongs to the ICR family.</text>
</comment>
<name>A0A830D6V7_9LAMI</name>
<feature type="region of interest" description="Disordered" evidence="4">
    <location>
        <begin position="32"/>
        <end position="103"/>
    </location>
</feature>
<evidence type="ECO:0000256" key="3">
    <source>
        <dbReference type="SAM" id="Coils"/>
    </source>
</evidence>
<dbReference type="PANTHER" id="PTHR34224:SF4">
    <property type="entry name" value="INTERACTOR OF CONSTITUTIVE ACTIVE ROPS 2, CHLOROPLASTIC"/>
    <property type="match status" value="1"/>
</dbReference>
<keyword evidence="2 3" id="KW-0175">Coiled coil</keyword>
<evidence type="ECO:0000256" key="4">
    <source>
        <dbReference type="SAM" id="MobiDB-lite"/>
    </source>
</evidence>
<dbReference type="Proteomes" id="UP000653305">
    <property type="component" value="Unassembled WGS sequence"/>
</dbReference>
<dbReference type="PANTHER" id="PTHR34224">
    <property type="entry name" value="INTERACTOR OF CONSTITUTIVE ACTIVE ROPS 2, CHLOROPLASTIC-RELATED"/>
    <property type="match status" value="1"/>
</dbReference>
<gene>
    <name evidence="5" type="ORF">PHJA_002353100</name>
</gene>
<evidence type="ECO:0000256" key="1">
    <source>
        <dbReference type="ARBA" id="ARBA00009778"/>
    </source>
</evidence>
<dbReference type="AlphaFoldDB" id="A0A830D6V7"/>
<dbReference type="OrthoDB" id="1932291at2759"/>
<protein>
    <submittedName>
        <fullName evidence="5">Interactor of constitutive active rops 3</fullName>
    </submittedName>
</protein>
<dbReference type="InterPro" id="IPR029688">
    <property type="entry name" value="ICR"/>
</dbReference>
<feature type="coiled-coil region" evidence="3">
    <location>
        <begin position="263"/>
        <end position="367"/>
    </location>
</feature>
<accession>A0A830D6V7</accession>
<sequence>MQTPKSRCETNSSGASQIISPKSIAFEVYHKNSPQSELSKKNSPRVVRQIKISPRYAEPTSSCNLATRPPKEASPKVSDRRSPRSPLPEKRGPSRVAELESQISQLENDLKAVKDKLCSSETSRKQAEKDADESRQHLLAFSIKLEEPDNQIFEPSSQNPDDSSALSSALHEIERLKSLLEMVPESEATKARSLVEDMESQLIDSKKSEARAKQLVAETLTQLEAAKKTVEALTSSDGCKARQAHDDVALELERMKCQSGQREAELEAELRKSRYVIEEMRANVMDKENELQGICDENDGLITRVEELKNELKNKEREFEDLLAENEKGNKKAARVMEQLDAAQRANAEMEVELRKMKVQSDQWRKAAEAAAAMVAAAGNNGRVVERTGSMDYSLRTRRMSSPYSDEEICDDEDLMRKKNGNVLSRFGVLWKKQPK</sequence>
<feature type="region of interest" description="Disordered" evidence="4">
    <location>
        <begin position="146"/>
        <end position="169"/>
    </location>
</feature>
<keyword evidence="6" id="KW-1185">Reference proteome</keyword>
<reference evidence="5" key="1">
    <citation type="submission" date="2020-07" db="EMBL/GenBank/DDBJ databases">
        <title>Ethylene signaling mediates host invasion by parasitic plants.</title>
        <authorList>
            <person name="Yoshida S."/>
        </authorList>
    </citation>
    <scope>NUCLEOTIDE SEQUENCE</scope>
    <source>
        <strain evidence="5">Okayama</strain>
    </source>
</reference>
<organism evidence="5 6">
    <name type="scientific">Phtheirospermum japonicum</name>
    <dbReference type="NCBI Taxonomy" id="374723"/>
    <lineage>
        <taxon>Eukaryota</taxon>
        <taxon>Viridiplantae</taxon>
        <taxon>Streptophyta</taxon>
        <taxon>Embryophyta</taxon>
        <taxon>Tracheophyta</taxon>
        <taxon>Spermatophyta</taxon>
        <taxon>Magnoliopsida</taxon>
        <taxon>eudicotyledons</taxon>
        <taxon>Gunneridae</taxon>
        <taxon>Pentapetalae</taxon>
        <taxon>asterids</taxon>
        <taxon>lamiids</taxon>
        <taxon>Lamiales</taxon>
        <taxon>Orobanchaceae</taxon>
        <taxon>Orobanchaceae incertae sedis</taxon>
        <taxon>Phtheirospermum</taxon>
    </lineage>
</organism>